<evidence type="ECO:0000256" key="6">
    <source>
        <dbReference type="ARBA" id="ARBA00022989"/>
    </source>
</evidence>
<keyword evidence="4 9" id="KW-0926">Vacuole</keyword>
<gene>
    <name evidence="10" type="ORF">Ahy_B01g056756</name>
</gene>
<reference evidence="10 11" key="1">
    <citation type="submission" date="2019-01" db="EMBL/GenBank/DDBJ databases">
        <title>Sequencing of cultivated peanut Arachis hypogaea provides insights into genome evolution and oil improvement.</title>
        <authorList>
            <person name="Chen X."/>
        </authorList>
    </citation>
    <scope>NUCLEOTIDE SEQUENCE [LARGE SCALE GENOMIC DNA]</scope>
    <source>
        <strain evidence="11">cv. Fuhuasheng</strain>
        <tissue evidence="10">Leaves</tissue>
    </source>
</reference>
<sequence length="155" mass="17573">MKKKQKRKRNLITQKDPNNYVQRCWELTTAGINGGSDDGSGSNEGRHEGHDIVRFHKPCGRGLDIEIAQIKRQEEEEEDEIEKKSLPNPLQIAAASSFTFSAGAIVPLLVVFFVRNYKFRLELILESDSFVLILFGYLVRLFHLGLMLEPSLVNG</sequence>
<keyword evidence="11" id="KW-1185">Reference proteome</keyword>
<evidence type="ECO:0000256" key="5">
    <source>
        <dbReference type="ARBA" id="ARBA00022692"/>
    </source>
</evidence>
<evidence type="ECO:0000256" key="4">
    <source>
        <dbReference type="ARBA" id="ARBA00022554"/>
    </source>
</evidence>
<comment type="caution">
    <text evidence="10">The sequence shown here is derived from an EMBL/GenBank/DDBJ whole genome shotgun (WGS) entry which is preliminary data.</text>
</comment>
<proteinExistence type="inferred from homology"/>
<dbReference type="GO" id="GO:0005381">
    <property type="term" value="F:iron ion transmembrane transporter activity"/>
    <property type="evidence" value="ECO:0007669"/>
    <property type="project" value="UniProtKB-UniRule"/>
</dbReference>
<evidence type="ECO:0000256" key="3">
    <source>
        <dbReference type="ARBA" id="ARBA00022496"/>
    </source>
</evidence>
<dbReference type="GO" id="GO:0140315">
    <property type="term" value="F:iron ion sequestering activity"/>
    <property type="evidence" value="ECO:0007669"/>
    <property type="project" value="UniProtKB-UniRule"/>
</dbReference>
<dbReference type="GO" id="GO:0005774">
    <property type="term" value="C:vacuolar membrane"/>
    <property type="evidence" value="ECO:0007669"/>
    <property type="project" value="UniProtKB-SubCell"/>
</dbReference>
<keyword evidence="3" id="KW-0410">Iron transport</keyword>
<accession>A0A445AZI2</accession>
<comment type="similarity">
    <text evidence="2 9">Belongs to the CCC1 family.</text>
</comment>
<keyword evidence="9" id="KW-0813">Transport</keyword>
<evidence type="ECO:0000256" key="8">
    <source>
        <dbReference type="ARBA" id="ARBA00044464"/>
    </source>
</evidence>
<comment type="catalytic activity">
    <reaction evidence="8">
        <text>Fe(2+)(in) = Fe(2+)(out)</text>
        <dbReference type="Rhea" id="RHEA:28486"/>
        <dbReference type="ChEBI" id="CHEBI:29033"/>
    </reaction>
    <physiologicalReaction direction="left-to-right" evidence="8">
        <dbReference type="Rhea" id="RHEA:28487"/>
    </physiologicalReaction>
</comment>
<keyword evidence="9" id="KW-0406">Ion transport</keyword>
<keyword evidence="7 9" id="KW-0472">Membrane</keyword>
<comment type="caution">
    <text evidence="9">Lacks conserved residue(s) required for the propagation of feature annotation.</text>
</comment>
<dbReference type="Pfam" id="PF01988">
    <property type="entry name" value="VIT1"/>
    <property type="match status" value="1"/>
</dbReference>
<dbReference type="InterPro" id="IPR008217">
    <property type="entry name" value="Ccc1_fam"/>
</dbReference>
<keyword evidence="5 9" id="KW-0812">Transmembrane</keyword>
<keyword evidence="6 9" id="KW-1133">Transmembrane helix</keyword>
<dbReference type="GO" id="GO:0005384">
    <property type="term" value="F:manganese ion transmembrane transporter activity"/>
    <property type="evidence" value="ECO:0007669"/>
    <property type="project" value="InterPro"/>
</dbReference>
<comment type="function">
    <text evidence="9">Vacuolar Fe(2+) uptake transporter.</text>
</comment>
<evidence type="ECO:0000313" key="10">
    <source>
        <dbReference type="EMBL" id="RYR31834.1"/>
    </source>
</evidence>
<evidence type="ECO:0000313" key="11">
    <source>
        <dbReference type="Proteomes" id="UP000289738"/>
    </source>
</evidence>
<comment type="subcellular location">
    <subcellularLocation>
        <location evidence="1 9">Vacuole membrane</location>
        <topology evidence="1 9">Multi-pass membrane protein</topology>
    </subcellularLocation>
</comment>
<keyword evidence="3" id="KW-0408">Iron</keyword>
<evidence type="ECO:0000256" key="9">
    <source>
        <dbReference type="RuleBase" id="RU369115"/>
    </source>
</evidence>
<dbReference type="STRING" id="3818.A0A445AZI2"/>
<dbReference type="EMBL" id="SDMP01000011">
    <property type="protein sequence ID" value="RYR31834.1"/>
    <property type="molecule type" value="Genomic_DNA"/>
</dbReference>
<dbReference type="AlphaFoldDB" id="A0A445AZI2"/>
<dbReference type="GO" id="GO:0030026">
    <property type="term" value="P:intracellular manganese ion homeostasis"/>
    <property type="evidence" value="ECO:0007669"/>
    <property type="project" value="InterPro"/>
</dbReference>
<protein>
    <recommendedName>
        <fullName evidence="9">Vacuolar iron transporter</fullName>
    </recommendedName>
</protein>
<feature type="transmembrane region" description="Helical" evidence="9">
    <location>
        <begin position="129"/>
        <end position="148"/>
    </location>
</feature>
<name>A0A445AZI2_ARAHY</name>
<feature type="transmembrane region" description="Helical" evidence="9">
    <location>
        <begin position="92"/>
        <end position="114"/>
    </location>
</feature>
<dbReference type="Proteomes" id="UP000289738">
    <property type="component" value="Chromosome B01"/>
</dbReference>
<evidence type="ECO:0000256" key="2">
    <source>
        <dbReference type="ARBA" id="ARBA00007049"/>
    </source>
</evidence>
<evidence type="ECO:0000256" key="7">
    <source>
        <dbReference type="ARBA" id="ARBA00023136"/>
    </source>
</evidence>
<organism evidence="10 11">
    <name type="scientific">Arachis hypogaea</name>
    <name type="common">Peanut</name>
    <dbReference type="NCBI Taxonomy" id="3818"/>
    <lineage>
        <taxon>Eukaryota</taxon>
        <taxon>Viridiplantae</taxon>
        <taxon>Streptophyta</taxon>
        <taxon>Embryophyta</taxon>
        <taxon>Tracheophyta</taxon>
        <taxon>Spermatophyta</taxon>
        <taxon>Magnoliopsida</taxon>
        <taxon>eudicotyledons</taxon>
        <taxon>Gunneridae</taxon>
        <taxon>Pentapetalae</taxon>
        <taxon>rosids</taxon>
        <taxon>fabids</taxon>
        <taxon>Fabales</taxon>
        <taxon>Fabaceae</taxon>
        <taxon>Papilionoideae</taxon>
        <taxon>50 kb inversion clade</taxon>
        <taxon>dalbergioids sensu lato</taxon>
        <taxon>Dalbergieae</taxon>
        <taxon>Pterocarpus clade</taxon>
        <taxon>Arachis</taxon>
    </lineage>
</organism>
<evidence type="ECO:0000256" key="1">
    <source>
        <dbReference type="ARBA" id="ARBA00004128"/>
    </source>
</evidence>